<dbReference type="Pfam" id="PF09709">
    <property type="entry name" value="Cas_Csd1"/>
    <property type="match status" value="1"/>
</dbReference>
<dbReference type="RefSeq" id="WP_393990761.1">
    <property type="nucleotide sequence ID" value="NZ_JBAFVH010000001.1"/>
</dbReference>
<name>A0ABW6ZPZ2_9HYPH</name>
<accession>A0ABW6ZPZ2</accession>
<dbReference type="Proteomes" id="UP001604002">
    <property type="component" value="Unassembled WGS sequence"/>
</dbReference>
<dbReference type="EMBL" id="JBAFVH010000001">
    <property type="protein sequence ID" value="MFG1370673.1"/>
    <property type="molecule type" value="Genomic_DNA"/>
</dbReference>
<evidence type="ECO:0000313" key="2">
    <source>
        <dbReference type="Proteomes" id="UP001604002"/>
    </source>
</evidence>
<evidence type="ECO:0000313" key="1">
    <source>
        <dbReference type="EMBL" id="MFG1370673.1"/>
    </source>
</evidence>
<sequence length="185" mass="20317">MPLERDNTSPMYRLGRVWALAEAYAEQAGGLSSSILDVALVQPLDGLALLQRELAAKIKGDGVGSLEDGIAQILDGAQDLPAGPLPMEEQGPFWLGYYHQRAGQRLRLTAGDLRRAGEALYGEQWQSDLSRALSLSSTRRVREWIERGGPPVWVRAEVYALLRAKSRETEAIAKALISKDMSQDS</sequence>
<protein>
    <submittedName>
        <fullName evidence="1">Type I-C CRISPR-associated protein Cas8c/Csd1</fullName>
    </submittedName>
</protein>
<keyword evidence="2" id="KW-1185">Reference proteome</keyword>
<dbReference type="InterPro" id="IPR010144">
    <property type="entry name" value="CRISPR-assoc_prot_Csd1-typ"/>
</dbReference>
<gene>
    <name evidence="1" type="ORF">V5F32_00690</name>
</gene>
<comment type="caution">
    <text evidence="1">The sequence shown here is derived from an EMBL/GenBank/DDBJ whole genome shotgun (WGS) entry which is preliminary data.</text>
</comment>
<reference evidence="1 2" key="1">
    <citation type="submission" date="2024-02" db="EMBL/GenBank/DDBJ databases">
        <title>Expansion and revision of Xanthobacter and proposal of Roseixanthobacter gen. nov.</title>
        <authorList>
            <person name="Soltysiak M.P.M."/>
            <person name="Jalihal A."/>
            <person name="Ory A."/>
            <person name="Chrisophersen C."/>
            <person name="Lee A.D."/>
            <person name="Boulton J."/>
            <person name="Springer M."/>
        </authorList>
    </citation>
    <scope>NUCLEOTIDE SEQUENCE [LARGE SCALE GENOMIC DNA]</scope>
    <source>
        <strain evidence="1 2">23A</strain>
    </source>
</reference>
<proteinExistence type="predicted"/>
<organism evidence="1 2">
    <name type="scientific">Xanthobacter oligotrophicus</name>
    <dbReference type="NCBI Taxonomy" id="2607286"/>
    <lineage>
        <taxon>Bacteria</taxon>
        <taxon>Pseudomonadati</taxon>
        <taxon>Pseudomonadota</taxon>
        <taxon>Alphaproteobacteria</taxon>
        <taxon>Hyphomicrobiales</taxon>
        <taxon>Xanthobacteraceae</taxon>
        <taxon>Xanthobacter</taxon>
    </lineage>
</organism>